<dbReference type="InterPro" id="IPR015421">
    <property type="entry name" value="PyrdxlP-dep_Trfase_major"/>
</dbReference>
<dbReference type="InterPro" id="IPR051446">
    <property type="entry name" value="HTH_trans_reg/aminotransferase"/>
</dbReference>
<dbReference type="SUPFAM" id="SSF53383">
    <property type="entry name" value="PLP-dependent transferases"/>
    <property type="match status" value="1"/>
</dbReference>
<keyword evidence="5" id="KW-0805">Transcription regulation</keyword>
<keyword evidence="4" id="KW-0663">Pyridoxal phosphate</keyword>
<evidence type="ECO:0000256" key="1">
    <source>
        <dbReference type="ARBA" id="ARBA00005384"/>
    </source>
</evidence>
<gene>
    <name evidence="9" type="ORF">AAV32_07310</name>
    <name evidence="10" type="ORF">EV679_2691</name>
</gene>
<evidence type="ECO:0000256" key="3">
    <source>
        <dbReference type="ARBA" id="ARBA00022679"/>
    </source>
</evidence>
<dbReference type="SMART" id="SM00345">
    <property type="entry name" value="HTH_GNTR"/>
    <property type="match status" value="1"/>
</dbReference>
<comment type="caution">
    <text evidence="9">The sequence shown here is derived from an EMBL/GenBank/DDBJ whole genome shotgun (WGS) entry which is preliminary data.</text>
</comment>
<dbReference type="InterPro" id="IPR036390">
    <property type="entry name" value="WH_DNA-bd_sf"/>
</dbReference>
<dbReference type="GO" id="GO:0030170">
    <property type="term" value="F:pyridoxal phosphate binding"/>
    <property type="evidence" value="ECO:0007669"/>
    <property type="project" value="InterPro"/>
</dbReference>
<keyword evidence="7" id="KW-0804">Transcription</keyword>
<evidence type="ECO:0000256" key="4">
    <source>
        <dbReference type="ARBA" id="ARBA00022898"/>
    </source>
</evidence>
<dbReference type="Proteomes" id="UP000078084">
    <property type="component" value="Unassembled WGS sequence"/>
</dbReference>
<protein>
    <submittedName>
        <fullName evidence="9">GntR family transcriptional regulator</fullName>
    </submittedName>
</protein>
<dbReference type="Gene3D" id="3.90.1150.10">
    <property type="entry name" value="Aspartate Aminotransferase, domain 1"/>
    <property type="match status" value="1"/>
</dbReference>
<evidence type="ECO:0000313" key="11">
    <source>
        <dbReference type="Proteomes" id="UP000078084"/>
    </source>
</evidence>
<sequence length="478" mass="53158">MKRYESLAYEFSDAIRTGIWRAGDRLPSVRSLARERGVSPTTVFSTYYLLESWGLVRAQDRSGYYVVGHPVVRPPEFDGAKADVAGHVVQPKVIDRVFDVLSAMLRRDVVPLGAAFPSAHLFPLERLGQLVGKAARNVDPWSTVDNLSMGDLRLRRNIARRYAATGKAVHADEVIITNGAMEALNLCLMSVARPGDAVAVESPAFYGVFQALERLGLRAIEIPTHPEQGMDLQVLEQVLAEQRPAACWVMSHFQNPLGSLMPEEKKQALAEMAARHRIPVIEDDVYGELHFSNEALRPIKSYDRDGWVLHCSSFSKTLAPHYRVGWAIPGRFIDRMARQKLTFSLAASMPAQVALAAYLEQGSYDKQLRLLRRTLQSTQGEMLHAIAGSFPAETRCTRPEGGYFLWLELPQDVDAMTLFRLALEQGVSLAPGPMFTARDGAYGNCVRLNYGLEWNDSVARAVQWLGRNLKAPAPRQAA</sequence>
<dbReference type="GO" id="GO:0008483">
    <property type="term" value="F:transaminase activity"/>
    <property type="evidence" value="ECO:0007669"/>
    <property type="project" value="UniProtKB-KW"/>
</dbReference>
<accession>A0A171KTC0</accession>
<dbReference type="CDD" id="cd07377">
    <property type="entry name" value="WHTH_GntR"/>
    <property type="match status" value="1"/>
</dbReference>
<dbReference type="InterPro" id="IPR000524">
    <property type="entry name" value="Tscrpt_reg_HTH_GntR"/>
</dbReference>
<dbReference type="InterPro" id="IPR015424">
    <property type="entry name" value="PyrdxlP-dep_Trfase"/>
</dbReference>
<evidence type="ECO:0000313" key="12">
    <source>
        <dbReference type="Proteomes" id="UP000292039"/>
    </source>
</evidence>
<dbReference type="GO" id="GO:0003677">
    <property type="term" value="F:DNA binding"/>
    <property type="evidence" value="ECO:0007669"/>
    <property type="project" value="UniProtKB-KW"/>
</dbReference>
<evidence type="ECO:0000256" key="5">
    <source>
        <dbReference type="ARBA" id="ARBA00023015"/>
    </source>
</evidence>
<dbReference type="PANTHER" id="PTHR46577:SF2">
    <property type="entry name" value="TRANSCRIPTIONAL REGULATORY PROTEIN"/>
    <property type="match status" value="1"/>
</dbReference>
<keyword evidence="2" id="KW-0032">Aminotransferase</keyword>
<dbReference type="EMBL" id="LBNE01000003">
    <property type="protein sequence ID" value="KKO72137.1"/>
    <property type="molecule type" value="Genomic_DNA"/>
</dbReference>
<name>A0A171KTC0_9BURK</name>
<comment type="similarity">
    <text evidence="1">In the C-terminal section; belongs to the class-I pyridoxal-phosphate-dependent aminotransferase family.</text>
</comment>
<dbReference type="Gene3D" id="3.40.640.10">
    <property type="entry name" value="Type I PLP-dependent aspartate aminotransferase-like (Major domain)"/>
    <property type="match status" value="1"/>
</dbReference>
<feature type="domain" description="HTH gntR-type" evidence="8">
    <location>
        <begin position="1"/>
        <end position="69"/>
    </location>
</feature>
<evidence type="ECO:0000313" key="10">
    <source>
        <dbReference type="EMBL" id="RZS67470.1"/>
    </source>
</evidence>
<reference evidence="10 12" key="2">
    <citation type="submission" date="2019-02" db="EMBL/GenBank/DDBJ databases">
        <title>Genomic Encyclopedia of Type Strains, Phase IV (KMG-IV): sequencing the most valuable type-strain genomes for metagenomic binning, comparative biology and taxonomic classification.</title>
        <authorList>
            <person name="Goeker M."/>
        </authorList>
    </citation>
    <scope>NUCLEOTIDE SEQUENCE [LARGE SCALE GENOMIC DNA]</scope>
    <source>
        <strain evidence="10 12">DSM 16618</strain>
    </source>
</reference>
<evidence type="ECO:0000256" key="2">
    <source>
        <dbReference type="ARBA" id="ARBA00022576"/>
    </source>
</evidence>
<dbReference type="Pfam" id="PF00392">
    <property type="entry name" value="GntR"/>
    <property type="match status" value="1"/>
</dbReference>
<evidence type="ECO:0000256" key="7">
    <source>
        <dbReference type="ARBA" id="ARBA00023163"/>
    </source>
</evidence>
<dbReference type="InterPro" id="IPR015422">
    <property type="entry name" value="PyrdxlP-dep_Trfase_small"/>
</dbReference>
<dbReference type="Pfam" id="PF00155">
    <property type="entry name" value="Aminotran_1_2"/>
    <property type="match status" value="1"/>
</dbReference>
<reference evidence="9 11" key="1">
    <citation type="submission" date="2015-04" db="EMBL/GenBank/DDBJ databases">
        <title>Genome sequence of Kerstersia gyiorum CG1.</title>
        <authorList>
            <person name="Greninger A.L."/>
            <person name="Kozyreva V."/>
            <person name="Chaturvedi V."/>
        </authorList>
    </citation>
    <scope>NUCLEOTIDE SEQUENCE [LARGE SCALE GENOMIC DNA]</scope>
    <source>
        <strain evidence="9 11">CG1</strain>
    </source>
</reference>
<keyword evidence="6" id="KW-0238">DNA-binding</keyword>
<dbReference type="RefSeq" id="WP_068369742.1">
    <property type="nucleotide sequence ID" value="NZ_CBCSEB010000015.1"/>
</dbReference>
<evidence type="ECO:0000256" key="6">
    <source>
        <dbReference type="ARBA" id="ARBA00023125"/>
    </source>
</evidence>
<dbReference type="PANTHER" id="PTHR46577">
    <property type="entry name" value="HTH-TYPE TRANSCRIPTIONAL REGULATORY PROTEIN GABR"/>
    <property type="match status" value="1"/>
</dbReference>
<evidence type="ECO:0000313" key="9">
    <source>
        <dbReference type="EMBL" id="KKO72137.1"/>
    </source>
</evidence>
<dbReference type="FunFam" id="3.40.640.10:FF:000023">
    <property type="entry name" value="Transcriptional regulator, GntR family"/>
    <property type="match status" value="1"/>
</dbReference>
<dbReference type="InterPro" id="IPR036388">
    <property type="entry name" value="WH-like_DNA-bd_sf"/>
</dbReference>
<evidence type="ECO:0000259" key="8">
    <source>
        <dbReference type="PROSITE" id="PS50949"/>
    </source>
</evidence>
<dbReference type="STRING" id="206506.AAV32_07310"/>
<dbReference type="AlphaFoldDB" id="A0A171KTC0"/>
<dbReference type="PROSITE" id="PS50949">
    <property type="entry name" value="HTH_GNTR"/>
    <property type="match status" value="1"/>
</dbReference>
<dbReference type="SUPFAM" id="SSF46785">
    <property type="entry name" value="Winged helix' DNA-binding domain"/>
    <property type="match status" value="1"/>
</dbReference>
<keyword evidence="3" id="KW-0808">Transferase</keyword>
<dbReference type="EMBL" id="SGWZ01000004">
    <property type="protein sequence ID" value="RZS67470.1"/>
    <property type="molecule type" value="Genomic_DNA"/>
</dbReference>
<dbReference type="InterPro" id="IPR004839">
    <property type="entry name" value="Aminotransferase_I/II_large"/>
</dbReference>
<proteinExistence type="inferred from homology"/>
<dbReference type="GO" id="GO:0003700">
    <property type="term" value="F:DNA-binding transcription factor activity"/>
    <property type="evidence" value="ECO:0007669"/>
    <property type="project" value="InterPro"/>
</dbReference>
<dbReference type="CDD" id="cd00609">
    <property type="entry name" value="AAT_like"/>
    <property type="match status" value="1"/>
</dbReference>
<keyword evidence="11" id="KW-1185">Reference proteome</keyword>
<dbReference type="Proteomes" id="UP000292039">
    <property type="component" value="Unassembled WGS sequence"/>
</dbReference>
<dbReference type="Gene3D" id="1.10.10.10">
    <property type="entry name" value="Winged helix-like DNA-binding domain superfamily/Winged helix DNA-binding domain"/>
    <property type="match status" value="1"/>
</dbReference>
<organism evidence="9 11">
    <name type="scientific">Kerstersia gyiorum</name>
    <dbReference type="NCBI Taxonomy" id="206506"/>
    <lineage>
        <taxon>Bacteria</taxon>
        <taxon>Pseudomonadati</taxon>
        <taxon>Pseudomonadota</taxon>
        <taxon>Betaproteobacteria</taxon>
        <taxon>Burkholderiales</taxon>
        <taxon>Alcaligenaceae</taxon>
        <taxon>Kerstersia</taxon>
    </lineage>
</organism>